<evidence type="ECO:0000313" key="1">
    <source>
        <dbReference type="EMBL" id="RRT76097.1"/>
    </source>
</evidence>
<evidence type="ECO:0000313" key="2">
    <source>
        <dbReference type="Proteomes" id="UP000287651"/>
    </source>
</evidence>
<protein>
    <submittedName>
        <fullName evidence="1">Uncharacterized protein</fullName>
    </submittedName>
</protein>
<organism evidence="1 2">
    <name type="scientific">Ensete ventricosum</name>
    <name type="common">Abyssinian banana</name>
    <name type="synonym">Musa ensete</name>
    <dbReference type="NCBI Taxonomy" id="4639"/>
    <lineage>
        <taxon>Eukaryota</taxon>
        <taxon>Viridiplantae</taxon>
        <taxon>Streptophyta</taxon>
        <taxon>Embryophyta</taxon>
        <taxon>Tracheophyta</taxon>
        <taxon>Spermatophyta</taxon>
        <taxon>Magnoliopsida</taxon>
        <taxon>Liliopsida</taxon>
        <taxon>Zingiberales</taxon>
        <taxon>Musaceae</taxon>
        <taxon>Ensete</taxon>
    </lineage>
</organism>
<dbReference type="Proteomes" id="UP000287651">
    <property type="component" value="Unassembled WGS sequence"/>
</dbReference>
<reference evidence="1 2" key="1">
    <citation type="journal article" date="2014" name="Agronomy (Basel)">
        <title>A Draft Genome Sequence for Ensete ventricosum, the Drought-Tolerant Tree Against Hunger.</title>
        <authorList>
            <person name="Harrison J."/>
            <person name="Moore K.A."/>
            <person name="Paszkiewicz K."/>
            <person name="Jones T."/>
            <person name="Grant M."/>
            <person name="Ambacheew D."/>
            <person name="Muzemil S."/>
            <person name="Studholme D.J."/>
        </authorList>
    </citation>
    <scope>NUCLEOTIDE SEQUENCE [LARGE SCALE GENOMIC DNA]</scope>
</reference>
<sequence length="110" mass="12583">MVKHRRIATWASSPRGARPGQDGQLLVGITGGAVNCFPNKIPAAPRYERATSQRMLLLQVFEVSFDEATHYWYDVLSKRHCVKGRLCSLRWSSTWFEFRGELTRLVDVLS</sequence>
<dbReference type="EMBL" id="AMZH03002291">
    <property type="protein sequence ID" value="RRT76097.1"/>
    <property type="molecule type" value="Genomic_DNA"/>
</dbReference>
<accession>A0A427AIL6</accession>
<name>A0A427AIL6_ENSVE</name>
<gene>
    <name evidence="1" type="ORF">B296_00004581</name>
</gene>
<comment type="caution">
    <text evidence="1">The sequence shown here is derived from an EMBL/GenBank/DDBJ whole genome shotgun (WGS) entry which is preliminary data.</text>
</comment>
<dbReference type="AlphaFoldDB" id="A0A427AIL6"/>
<proteinExistence type="predicted"/>